<keyword evidence="1" id="KW-0812">Transmembrane</keyword>
<organism evidence="3 4">
    <name type="scientific">Fopius arisanus</name>
    <dbReference type="NCBI Taxonomy" id="64838"/>
    <lineage>
        <taxon>Eukaryota</taxon>
        <taxon>Metazoa</taxon>
        <taxon>Ecdysozoa</taxon>
        <taxon>Arthropoda</taxon>
        <taxon>Hexapoda</taxon>
        <taxon>Insecta</taxon>
        <taxon>Pterygota</taxon>
        <taxon>Neoptera</taxon>
        <taxon>Endopterygota</taxon>
        <taxon>Hymenoptera</taxon>
        <taxon>Apocrita</taxon>
        <taxon>Ichneumonoidea</taxon>
        <taxon>Braconidae</taxon>
        <taxon>Opiinae</taxon>
        <taxon>Fopius</taxon>
    </lineage>
</organism>
<dbReference type="Proteomes" id="UP000694866">
    <property type="component" value="Unplaced"/>
</dbReference>
<feature type="chain" id="PRO_5040354441" evidence="2">
    <location>
        <begin position="22"/>
        <end position="279"/>
    </location>
</feature>
<evidence type="ECO:0000313" key="4">
    <source>
        <dbReference type="RefSeq" id="XP_011304914.1"/>
    </source>
</evidence>
<dbReference type="AlphaFoldDB" id="A0A9R1T903"/>
<keyword evidence="2" id="KW-0732">Signal</keyword>
<keyword evidence="1" id="KW-0472">Membrane</keyword>
<sequence>MAFNLMTKIVVLVAVFGVTLGGIVPAAPVLTAPVVAPSAPVIAPAAIGYARAVPQNVPPFASRIDINTRALAAPIVAAPAAPIITAPAAPIIAAPAAPVVAPAAPVIAPAARVIAAPAVAAGIAPAAYSAPIIAAPGVFGTSYAGSLGAPLAHYAAAAYGPAVLDDARYPLNISFPSETEQTPQIKMMTKCLILFFAFVAVCSAGTLVPAAVPAALTVGTYATSYNAHSVNHAYAAPYVAAPAVAAPAVAAPLAYSPYAYPAAYSAYSPFAAPIIAARR</sequence>
<proteinExistence type="predicted"/>
<name>A0A9R1T903_9HYME</name>
<protein>
    <submittedName>
        <fullName evidence="4">Cuticle protein 16.5, isoform A</fullName>
    </submittedName>
</protein>
<feature type="signal peptide" evidence="2">
    <location>
        <begin position="1"/>
        <end position="21"/>
    </location>
</feature>
<evidence type="ECO:0000256" key="2">
    <source>
        <dbReference type="SAM" id="SignalP"/>
    </source>
</evidence>
<evidence type="ECO:0000256" key="1">
    <source>
        <dbReference type="SAM" id="Phobius"/>
    </source>
</evidence>
<dbReference type="GeneID" id="105267626"/>
<dbReference type="KEGG" id="fas:105267626"/>
<keyword evidence="3" id="KW-1185">Reference proteome</keyword>
<accession>A0A9R1T903</accession>
<reference evidence="4" key="1">
    <citation type="submission" date="2025-08" db="UniProtKB">
        <authorList>
            <consortium name="RefSeq"/>
        </authorList>
    </citation>
    <scope>IDENTIFICATION</scope>
    <source>
        <strain evidence="4">USDA-PBARC FA_bdor</strain>
        <tissue evidence="4">Whole organism</tissue>
    </source>
</reference>
<feature type="transmembrane region" description="Helical" evidence="1">
    <location>
        <begin position="192"/>
        <end position="216"/>
    </location>
</feature>
<evidence type="ECO:0000313" key="3">
    <source>
        <dbReference type="Proteomes" id="UP000694866"/>
    </source>
</evidence>
<dbReference type="OrthoDB" id="7701431at2759"/>
<gene>
    <name evidence="4" type="primary">LOC105267626</name>
</gene>
<keyword evidence="1" id="KW-1133">Transmembrane helix</keyword>
<dbReference type="RefSeq" id="XP_011304914.1">
    <property type="nucleotide sequence ID" value="XM_011306612.1"/>
</dbReference>